<accession>A0ABD1ZJ84</accession>
<protein>
    <submittedName>
        <fullName evidence="2">Uncharacterized protein</fullName>
    </submittedName>
</protein>
<keyword evidence="3" id="KW-1185">Reference proteome</keyword>
<comment type="caution">
    <text evidence="2">The sequence shown here is derived from an EMBL/GenBank/DDBJ whole genome shotgun (WGS) entry which is preliminary data.</text>
</comment>
<reference evidence="2 3" key="1">
    <citation type="submission" date="2024-09" db="EMBL/GenBank/DDBJ databases">
        <title>Chromosome-scale assembly of Riccia fluitans.</title>
        <authorList>
            <person name="Paukszto L."/>
            <person name="Sawicki J."/>
            <person name="Karawczyk K."/>
            <person name="Piernik-Szablinska J."/>
            <person name="Szczecinska M."/>
            <person name="Mazdziarz M."/>
        </authorList>
    </citation>
    <scope>NUCLEOTIDE SEQUENCE [LARGE SCALE GENOMIC DNA]</scope>
    <source>
        <strain evidence="2">Rf_01</strain>
        <tissue evidence="2">Aerial parts of the thallus</tissue>
    </source>
</reference>
<name>A0ABD1ZJ84_9MARC</name>
<dbReference type="AlphaFoldDB" id="A0ABD1ZJ84"/>
<organism evidence="2 3">
    <name type="scientific">Riccia fluitans</name>
    <dbReference type="NCBI Taxonomy" id="41844"/>
    <lineage>
        <taxon>Eukaryota</taxon>
        <taxon>Viridiplantae</taxon>
        <taxon>Streptophyta</taxon>
        <taxon>Embryophyta</taxon>
        <taxon>Marchantiophyta</taxon>
        <taxon>Marchantiopsida</taxon>
        <taxon>Marchantiidae</taxon>
        <taxon>Marchantiales</taxon>
        <taxon>Ricciaceae</taxon>
        <taxon>Riccia</taxon>
    </lineage>
</organism>
<gene>
    <name evidence="2" type="ORF">R1flu_019094</name>
</gene>
<evidence type="ECO:0000256" key="1">
    <source>
        <dbReference type="SAM" id="MobiDB-lite"/>
    </source>
</evidence>
<evidence type="ECO:0000313" key="3">
    <source>
        <dbReference type="Proteomes" id="UP001605036"/>
    </source>
</evidence>
<proteinExistence type="predicted"/>
<sequence length="176" mass="20324">MRFGLSYDICPLGRGEKFFKGQVKVEPEIRSHPCPRWSPGYGPTRARYKCPALVFLWSGKAWTPAGRGRVRIHTNREARESLLSLTNSCERTRREERRKSAVTKSVRDATWCGKQEQEDRETLEIAEKEIPKNKKDGYEKCDQSAETETHRLDTGQKERQAEQKADRTVLIDGRSL</sequence>
<evidence type="ECO:0000313" key="2">
    <source>
        <dbReference type="EMBL" id="KAL2650966.1"/>
    </source>
</evidence>
<dbReference type="Proteomes" id="UP001605036">
    <property type="component" value="Unassembled WGS sequence"/>
</dbReference>
<dbReference type="EMBL" id="JBHFFA010000001">
    <property type="protein sequence ID" value="KAL2650966.1"/>
    <property type="molecule type" value="Genomic_DNA"/>
</dbReference>
<feature type="region of interest" description="Disordered" evidence="1">
    <location>
        <begin position="124"/>
        <end position="176"/>
    </location>
</feature>